<dbReference type="OrthoDB" id="48397at2"/>
<dbReference type="InterPro" id="IPR039420">
    <property type="entry name" value="WalR-like"/>
</dbReference>
<dbReference type="STRING" id="1123380.SAMN02745199_1367"/>
<evidence type="ECO:0000256" key="2">
    <source>
        <dbReference type="ARBA" id="ARBA00023012"/>
    </source>
</evidence>
<feature type="domain" description="OmpR/PhoB-type" evidence="9">
    <location>
        <begin position="124"/>
        <end position="217"/>
    </location>
</feature>
<dbReference type="SUPFAM" id="SSF52172">
    <property type="entry name" value="CheY-like"/>
    <property type="match status" value="1"/>
</dbReference>
<dbReference type="GO" id="GO:0000156">
    <property type="term" value="F:phosphorelay response regulator activity"/>
    <property type="evidence" value="ECO:0007669"/>
    <property type="project" value="TreeGrafter"/>
</dbReference>
<dbReference type="FunFam" id="1.10.10.10:FF:000018">
    <property type="entry name" value="DNA-binding response regulator ResD"/>
    <property type="match status" value="1"/>
</dbReference>
<evidence type="ECO:0000256" key="4">
    <source>
        <dbReference type="ARBA" id="ARBA00023125"/>
    </source>
</evidence>
<dbReference type="PROSITE" id="PS51755">
    <property type="entry name" value="OMPR_PHOB"/>
    <property type="match status" value="1"/>
</dbReference>
<dbReference type="GO" id="GO:0006355">
    <property type="term" value="P:regulation of DNA-templated transcription"/>
    <property type="evidence" value="ECO:0007669"/>
    <property type="project" value="InterPro"/>
</dbReference>
<keyword evidence="3" id="KW-0805">Transcription regulation</keyword>
<keyword evidence="1 6" id="KW-0597">Phosphoprotein</keyword>
<dbReference type="Gene3D" id="3.40.50.2300">
    <property type="match status" value="1"/>
</dbReference>
<dbReference type="InterPro" id="IPR001867">
    <property type="entry name" value="OmpR/PhoB-type_DNA-bd"/>
</dbReference>
<feature type="domain" description="Response regulatory" evidence="8">
    <location>
        <begin position="3"/>
        <end position="117"/>
    </location>
</feature>
<keyword evidence="4 7" id="KW-0238">DNA-binding</keyword>
<name>A0A1M5TKN6_9BACT</name>
<dbReference type="InterPro" id="IPR011006">
    <property type="entry name" value="CheY-like_superfamily"/>
</dbReference>
<evidence type="ECO:0000313" key="10">
    <source>
        <dbReference type="EMBL" id="SHH51249.1"/>
    </source>
</evidence>
<dbReference type="InterPro" id="IPR016032">
    <property type="entry name" value="Sig_transdc_resp-reg_C-effctor"/>
</dbReference>
<dbReference type="GO" id="GO:0005829">
    <property type="term" value="C:cytosol"/>
    <property type="evidence" value="ECO:0007669"/>
    <property type="project" value="TreeGrafter"/>
</dbReference>
<evidence type="ECO:0000313" key="11">
    <source>
        <dbReference type="Proteomes" id="UP000242592"/>
    </source>
</evidence>
<evidence type="ECO:0000259" key="9">
    <source>
        <dbReference type="PROSITE" id="PS51755"/>
    </source>
</evidence>
<feature type="DNA-binding region" description="OmpR/PhoB-type" evidence="7">
    <location>
        <begin position="124"/>
        <end position="217"/>
    </location>
</feature>
<dbReference type="RefSeq" id="WP_073073463.1">
    <property type="nucleotide sequence ID" value="NZ_FQXN01000005.1"/>
</dbReference>
<dbReference type="SUPFAM" id="SSF46894">
    <property type="entry name" value="C-terminal effector domain of the bipartite response regulators"/>
    <property type="match status" value="1"/>
</dbReference>
<protein>
    <submittedName>
        <fullName evidence="10">Two-component system, OmpR family, response regulator</fullName>
    </submittedName>
</protein>
<accession>A0A1M5TKN6</accession>
<organism evidence="10 11">
    <name type="scientific">Thermosipho atlanticus DSM 15807</name>
    <dbReference type="NCBI Taxonomy" id="1123380"/>
    <lineage>
        <taxon>Bacteria</taxon>
        <taxon>Thermotogati</taxon>
        <taxon>Thermotogota</taxon>
        <taxon>Thermotogae</taxon>
        <taxon>Thermotogales</taxon>
        <taxon>Fervidobacteriaceae</taxon>
        <taxon>Thermosipho</taxon>
    </lineage>
</organism>
<dbReference type="InterPro" id="IPR001789">
    <property type="entry name" value="Sig_transdc_resp-reg_receiver"/>
</dbReference>
<feature type="modified residue" description="4-aspartylphosphate" evidence="6">
    <location>
        <position position="52"/>
    </location>
</feature>
<reference evidence="11" key="1">
    <citation type="submission" date="2016-11" db="EMBL/GenBank/DDBJ databases">
        <authorList>
            <person name="Varghese N."/>
            <person name="Submissions S."/>
        </authorList>
    </citation>
    <scope>NUCLEOTIDE SEQUENCE [LARGE SCALE GENOMIC DNA]</scope>
    <source>
        <strain evidence="11">DSM 15807</strain>
    </source>
</reference>
<gene>
    <name evidence="10" type="ORF">SAMN02745199_1367</name>
</gene>
<dbReference type="Pfam" id="PF00486">
    <property type="entry name" value="Trans_reg_C"/>
    <property type="match status" value="1"/>
</dbReference>
<dbReference type="Pfam" id="PF00072">
    <property type="entry name" value="Response_reg"/>
    <property type="match status" value="1"/>
</dbReference>
<dbReference type="Gene3D" id="6.10.250.690">
    <property type="match status" value="1"/>
</dbReference>
<dbReference type="PROSITE" id="PS50110">
    <property type="entry name" value="RESPONSE_REGULATORY"/>
    <property type="match status" value="1"/>
</dbReference>
<evidence type="ECO:0000256" key="1">
    <source>
        <dbReference type="ARBA" id="ARBA00022553"/>
    </source>
</evidence>
<keyword evidence="5" id="KW-0804">Transcription</keyword>
<sequence>MKRILIVEDDVPIREVLAKFLISENYEVEEAGSILEMREKLENEKYDMILLDIMLPDGFSIDELPEIKINYPEIGIIIISARDSDIDKIYGLEIGADDYITKPFNPREVIARIKAYFRRTSNTGEILRFGNLKIYCDNYIVKIGDKEVELTSKEFEILCLLAKNSNKVFSRDEIIKRVWEDEFISDRAVDVHISNLRDKIGKHWIVTVRGMGYRFNTRGYDV</sequence>
<keyword evidence="2" id="KW-0902">Two-component regulatory system</keyword>
<dbReference type="AlphaFoldDB" id="A0A1M5TKN6"/>
<evidence type="ECO:0000256" key="6">
    <source>
        <dbReference type="PROSITE-ProRule" id="PRU00169"/>
    </source>
</evidence>
<dbReference type="PANTHER" id="PTHR48111:SF21">
    <property type="entry name" value="DNA-BINDING DUAL MASTER TRANSCRIPTIONAL REGULATOR RPAA"/>
    <property type="match status" value="1"/>
</dbReference>
<dbReference type="Proteomes" id="UP000242592">
    <property type="component" value="Unassembled WGS sequence"/>
</dbReference>
<dbReference type="InterPro" id="IPR036388">
    <property type="entry name" value="WH-like_DNA-bd_sf"/>
</dbReference>
<evidence type="ECO:0000259" key="8">
    <source>
        <dbReference type="PROSITE" id="PS50110"/>
    </source>
</evidence>
<dbReference type="Gene3D" id="1.10.10.10">
    <property type="entry name" value="Winged helix-like DNA-binding domain superfamily/Winged helix DNA-binding domain"/>
    <property type="match status" value="1"/>
</dbReference>
<dbReference type="CDD" id="cd17574">
    <property type="entry name" value="REC_OmpR"/>
    <property type="match status" value="1"/>
</dbReference>
<evidence type="ECO:0000256" key="7">
    <source>
        <dbReference type="PROSITE-ProRule" id="PRU01091"/>
    </source>
</evidence>
<keyword evidence="11" id="KW-1185">Reference proteome</keyword>
<dbReference type="GO" id="GO:0032993">
    <property type="term" value="C:protein-DNA complex"/>
    <property type="evidence" value="ECO:0007669"/>
    <property type="project" value="TreeGrafter"/>
</dbReference>
<dbReference type="PANTHER" id="PTHR48111">
    <property type="entry name" value="REGULATOR OF RPOS"/>
    <property type="match status" value="1"/>
</dbReference>
<dbReference type="SMART" id="SM00862">
    <property type="entry name" value="Trans_reg_C"/>
    <property type="match status" value="1"/>
</dbReference>
<dbReference type="GO" id="GO:0000976">
    <property type="term" value="F:transcription cis-regulatory region binding"/>
    <property type="evidence" value="ECO:0007669"/>
    <property type="project" value="TreeGrafter"/>
</dbReference>
<dbReference type="CDD" id="cd00383">
    <property type="entry name" value="trans_reg_C"/>
    <property type="match status" value="1"/>
</dbReference>
<dbReference type="SMART" id="SM00448">
    <property type="entry name" value="REC"/>
    <property type="match status" value="1"/>
</dbReference>
<evidence type="ECO:0000256" key="3">
    <source>
        <dbReference type="ARBA" id="ARBA00023015"/>
    </source>
</evidence>
<evidence type="ECO:0000256" key="5">
    <source>
        <dbReference type="ARBA" id="ARBA00023163"/>
    </source>
</evidence>
<dbReference type="EMBL" id="FQXN01000005">
    <property type="protein sequence ID" value="SHH51249.1"/>
    <property type="molecule type" value="Genomic_DNA"/>
</dbReference>
<proteinExistence type="predicted"/>